<feature type="region of interest" description="Disordered" evidence="2">
    <location>
        <begin position="1"/>
        <end position="43"/>
    </location>
</feature>
<protein>
    <submittedName>
        <fullName evidence="4">Uncharacterized protein</fullName>
    </submittedName>
</protein>
<feature type="compositionally biased region" description="Low complexity" evidence="2">
    <location>
        <begin position="701"/>
        <end position="711"/>
    </location>
</feature>
<evidence type="ECO:0000256" key="2">
    <source>
        <dbReference type="SAM" id="MobiDB-lite"/>
    </source>
</evidence>
<evidence type="ECO:0000256" key="1">
    <source>
        <dbReference type="SAM" id="Coils"/>
    </source>
</evidence>
<feature type="region of interest" description="Disordered" evidence="2">
    <location>
        <begin position="229"/>
        <end position="278"/>
    </location>
</feature>
<feature type="compositionally biased region" description="Basic and acidic residues" evidence="2">
    <location>
        <begin position="663"/>
        <end position="675"/>
    </location>
</feature>
<sequence length="935" mass="105987">MDEEETAESLKEGRSETTSFVPEYLPESSFEKSPPAIQDSQCTLSSNATTSSIDSRSQHFPHCAICGFNVEVYLVHYRRIRPPTNNNWIFRFKCRRKTCNKFFGHSWTKKRDGEFEIINEDATFENLPFFSRFNPDIDPAEYNKIVTPHLAEQHGSVRRGRPKKIISPLLVHDRGPVRGAPIKISLASPPKSSADKPLLLQDQDELKMPIDECTNESIDVTVNKSKDEPFVQSEVSKQPKSQKRIRKPPRLPPKRTKPLKHDGVKEFGVSNAPLRVSSPNDASIRRFHCWTQTMDLAHVTSFAIDEVMKRNAKEEEQITSETSALEPGPSMSTNKEAVSARQLIVASHAIGQARKSEEKMRVERDRLKDALALLLTQMHSLKRQHIEDTRRIRDDIDAAKHEMRTYHGELGIEANMIKSVIDKVKKAQGEKLKDIEKNNKKLKGQLELMETKYQHAEAQSNKYHRELEERDRKVALVTAEKLEVAKKLEDKLFLDNNQKCFHCTESSNLKNFYERQAKTKAETVDKLEAENRKLISELEGSQQIVTTLKKNEGRLKYERDTYEAENRRLLARPGIKKTEEENLIKNDQSNRSSDGTKSASPQIHSSPNGYTVPSQSPKQTQATHKLAPLPTFAPLSTTDQVPVAFANWITKPKPAEPLGKTMTDQHQRKFENNAEKKKKKLEKRENPEVQASIEKVELQATKETTAPEPTTSQIPLKKPRVETPPIIVNGLTSSIAKERVNSPVPNAQSIKKIVSPSPQNGQIAKKPLPAPGGSKIVPPKANPAHNKVSSRPTYLENSPKPVVKPSWLQHEARQNVHRPHPNEPAPNMGRYWNPQIPVVNGPINPPHRAWIGTETPDCRGIAGQMPPMGLLTHHLPTIHGYPLRATFNEGDFGNDAQHHTSFTNAHEMHNRAKDNESRWDVKFFHSIVYWSSLRP</sequence>
<dbReference type="AlphaFoldDB" id="A0AAF3E9G4"/>
<feature type="region of interest" description="Disordered" evidence="2">
    <location>
        <begin position="313"/>
        <end position="333"/>
    </location>
</feature>
<feature type="compositionally biased region" description="Polar residues" evidence="2">
    <location>
        <begin position="585"/>
        <end position="623"/>
    </location>
</feature>
<feature type="coiled-coil region" evidence="1">
    <location>
        <begin position="425"/>
        <end position="466"/>
    </location>
</feature>
<feature type="compositionally biased region" description="Polar residues" evidence="2">
    <location>
        <begin position="787"/>
        <end position="796"/>
    </location>
</feature>
<proteinExistence type="predicted"/>
<reference evidence="4" key="1">
    <citation type="submission" date="2024-02" db="UniProtKB">
        <authorList>
            <consortium name="WormBaseParasite"/>
        </authorList>
    </citation>
    <scope>IDENTIFICATION</scope>
</reference>
<feature type="compositionally biased region" description="Basic residues" evidence="2">
    <location>
        <begin position="240"/>
        <end position="258"/>
    </location>
</feature>
<dbReference type="WBParaSite" id="MBELARI_LOCUS10560">
    <property type="protein sequence ID" value="MBELARI_LOCUS10560"/>
    <property type="gene ID" value="MBELARI_LOCUS10560"/>
</dbReference>
<feature type="region of interest" description="Disordered" evidence="2">
    <location>
        <begin position="757"/>
        <end position="802"/>
    </location>
</feature>
<evidence type="ECO:0000313" key="3">
    <source>
        <dbReference type="Proteomes" id="UP000887575"/>
    </source>
</evidence>
<accession>A0AAF3E9G4</accession>
<organism evidence="3 4">
    <name type="scientific">Mesorhabditis belari</name>
    <dbReference type="NCBI Taxonomy" id="2138241"/>
    <lineage>
        <taxon>Eukaryota</taxon>
        <taxon>Metazoa</taxon>
        <taxon>Ecdysozoa</taxon>
        <taxon>Nematoda</taxon>
        <taxon>Chromadorea</taxon>
        <taxon>Rhabditida</taxon>
        <taxon>Rhabditina</taxon>
        <taxon>Rhabditomorpha</taxon>
        <taxon>Rhabditoidea</taxon>
        <taxon>Rhabditidae</taxon>
        <taxon>Mesorhabditinae</taxon>
        <taxon>Mesorhabditis</taxon>
    </lineage>
</organism>
<name>A0AAF3E9G4_9BILA</name>
<feature type="region of interest" description="Disordered" evidence="2">
    <location>
        <begin position="652"/>
        <end position="719"/>
    </location>
</feature>
<keyword evidence="1" id="KW-0175">Coiled coil</keyword>
<keyword evidence="3" id="KW-1185">Reference proteome</keyword>
<feature type="coiled-coil region" evidence="1">
    <location>
        <begin position="510"/>
        <end position="544"/>
    </location>
</feature>
<dbReference type="Proteomes" id="UP000887575">
    <property type="component" value="Unassembled WGS sequence"/>
</dbReference>
<feature type="region of interest" description="Disordered" evidence="2">
    <location>
        <begin position="572"/>
        <end position="624"/>
    </location>
</feature>
<evidence type="ECO:0000313" key="4">
    <source>
        <dbReference type="WBParaSite" id="MBELARI_LOCUS10560"/>
    </source>
</evidence>